<organism evidence="1 2">
    <name type="scientific">Tegillarca granosa</name>
    <name type="common">Malaysian cockle</name>
    <name type="synonym">Anadara granosa</name>
    <dbReference type="NCBI Taxonomy" id="220873"/>
    <lineage>
        <taxon>Eukaryota</taxon>
        <taxon>Metazoa</taxon>
        <taxon>Spiralia</taxon>
        <taxon>Lophotrochozoa</taxon>
        <taxon>Mollusca</taxon>
        <taxon>Bivalvia</taxon>
        <taxon>Autobranchia</taxon>
        <taxon>Pteriomorphia</taxon>
        <taxon>Arcoida</taxon>
        <taxon>Arcoidea</taxon>
        <taxon>Arcidae</taxon>
        <taxon>Tegillarca</taxon>
    </lineage>
</organism>
<name>A0ABQ9FCN9_TEGGR</name>
<dbReference type="EMBL" id="JARBDR010000337">
    <property type="protein sequence ID" value="KAJ8315081.1"/>
    <property type="molecule type" value="Genomic_DNA"/>
</dbReference>
<proteinExistence type="predicted"/>
<feature type="non-terminal residue" evidence="1">
    <location>
        <position position="260"/>
    </location>
</feature>
<accession>A0ABQ9FCN9</accession>
<comment type="caution">
    <text evidence="1">The sequence shown here is derived from an EMBL/GenBank/DDBJ whole genome shotgun (WGS) entry which is preliminary data.</text>
</comment>
<dbReference type="PANTHER" id="PTHR35558">
    <property type="entry name" value="SGNH_HYDRO DOMAIN-CONTAINING PROTEIN"/>
    <property type="match status" value="1"/>
</dbReference>
<feature type="non-terminal residue" evidence="1">
    <location>
        <position position="1"/>
    </location>
</feature>
<dbReference type="Proteomes" id="UP001217089">
    <property type="component" value="Unassembled WGS sequence"/>
</dbReference>
<gene>
    <name evidence="1" type="ORF">KUTeg_007231</name>
</gene>
<sequence length="260" mass="29110">KIFGVVDNTTSCIDDVVDQRPSPGQVGVILQAPRASTSTMPDVVWCADDDITAQLREEIWGHQYVNLSLLLKGSAELTDFYTASNLVLNESGCFEFRPKVLKDKIPSIEKLTDAFLLFTNIYLRRYPERAVELTQYMSVIRDAAARSSGFGWRAYDEKFCLRQPIQYQSWATLNYPLWLRLPSVPRNSDKVGSGGNVNKNKGVLIRVNAIGQTVTSCIVACSAEEITEKVYAPSPFDFKEQVPLLNKPVFSLAKTPINIH</sequence>
<reference evidence="1 2" key="1">
    <citation type="submission" date="2022-12" db="EMBL/GenBank/DDBJ databases">
        <title>Chromosome-level genome of Tegillarca granosa.</title>
        <authorList>
            <person name="Kim J."/>
        </authorList>
    </citation>
    <scope>NUCLEOTIDE SEQUENCE [LARGE SCALE GENOMIC DNA]</scope>
    <source>
        <strain evidence="1">Teg-2019</strain>
        <tissue evidence="1">Adductor muscle</tissue>
    </source>
</reference>
<dbReference type="PANTHER" id="PTHR35558:SF1">
    <property type="entry name" value="ENDONUCLEASE_EXONUCLEASE_PHOSPHATASE DOMAIN-CONTAINING PROTEIN"/>
    <property type="match status" value="1"/>
</dbReference>
<keyword evidence="2" id="KW-1185">Reference proteome</keyword>
<protein>
    <submittedName>
        <fullName evidence="1">Uncharacterized protein</fullName>
    </submittedName>
</protein>
<evidence type="ECO:0000313" key="2">
    <source>
        <dbReference type="Proteomes" id="UP001217089"/>
    </source>
</evidence>
<evidence type="ECO:0000313" key="1">
    <source>
        <dbReference type="EMBL" id="KAJ8315081.1"/>
    </source>
</evidence>